<feature type="region of interest" description="Disordered" evidence="1">
    <location>
        <begin position="1"/>
        <end position="52"/>
    </location>
</feature>
<dbReference type="AlphaFoldDB" id="A0AAE1DCR5"/>
<gene>
    <name evidence="2" type="ORF">RRG08_008500</name>
</gene>
<dbReference type="Proteomes" id="UP001283361">
    <property type="component" value="Unassembled WGS sequence"/>
</dbReference>
<dbReference type="EMBL" id="JAWDGP010004422">
    <property type="protein sequence ID" value="KAK3764623.1"/>
    <property type="molecule type" value="Genomic_DNA"/>
</dbReference>
<feature type="compositionally biased region" description="Gly residues" evidence="1">
    <location>
        <begin position="1"/>
        <end position="11"/>
    </location>
</feature>
<evidence type="ECO:0000256" key="1">
    <source>
        <dbReference type="SAM" id="MobiDB-lite"/>
    </source>
</evidence>
<organism evidence="2 3">
    <name type="scientific">Elysia crispata</name>
    <name type="common">lettuce slug</name>
    <dbReference type="NCBI Taxonomy" id="231223"/>
    <lineage>
        <taxon>Eukaryota</taxon>
        <taxon>Metazoa</taxon>
        <taxon>Spiralia</taxon>
        <taxon>Lophotrochozoa</taxon>
        <taxon>Mollusca</taxon>
        <taxon>Gastropoda</taxon>
        <taxon>Heterobranchia</taxon>
        <taxon>Euthyneura</taxon>
        <taxon>Panpulmonata</taxon>
        <taxon>Sacoglossa</taxon>
        <taxon>Placobranchoidea</taxon>
        <taxon>Plakobranchidae</taxon>
        <taxon>Elysia</taxon>
    </lineage>
</organism>
<sequence length="77" mass="8026">MGGWGRSGEAGGWKPLTVAAMGGLGDGGGQERLVDGSHSPWQRWGKGGHERLVDGSHSPWHDFFIGGAGGSAVRRGW</sequence>
<evidence type="ECO:0000313" key="3">
    <source>
        <dbReference type="Proteomes" id="UP001283361"/>
    </source>
</evidence>
<proteinExistence type="predicted"/>
<accession>A0AAE1DCR5</accession>
<evidence type="ECO:0000313" key="2">
    <source>
        <dbReference type="EMBL" id="KAK3764623.1"/>
    </source>
</evidence>
<comment type="caution">
    <text evidence="2">The sequence shown here is derived from an EMBL/GenBank/DDBJ whole genome shotgun (WGS) entry which is preliminary data.</text>
</comment>
<keyword evidence="3" id="KW-1185">Reference proteome</keyword>
<name>A0AAE1DCR5_9GAST</name>
<protein>
    <submittedName>
        <fullName evidence="2">Uncharacterized protein</fullName>
    </submittedName>
</protein>
<reference evidence="2" key="1">
    <citation type="journal article" date="2023" name="G3 (Bethesda)">
        <title>A reference genome for the long-term kleptoplast-retaining sea slug Elysia crispata morphotype clarki.</title>
        <authorList>
            <person name="Eastman K.E."/>
            <person name="Pendleton A.L."/>
            <person name="Shaikh M.A."/>
            <person name="Suttiyut T."/>
            <person name="Ogas R."/>
            <person name="Tomko P."/>
            <person name="Gavelis G."/>
            <person name="Widhalm J.R."/>
            <person name="Wisecaver J.H."/>
        </authorList>
    </citation>
    <scope>NUCLEOTIDE SEQUENCE</scope>
    <source>
        <strain evidence="2">ECLA1</strain>
    </source>
</reference>